<evidence type="ECO:0000256" key="1">
    <source>
        <dbReference type="SAM" id="MobiDB-lite"/>
    </source>
</evidence>
<organism evidence="2">
    <name type="scientific">Pseudozyma antarctica</name>
    <name type="common">Yeast</name>
    <name type="synonym">Candida antarctica</name>
    <dbReference type="NCBI Taxonomy" id="84753"/>
    <lineage>
        <taxon>Eukaryota</taxon>
        <taxon>Fungi</taxon>
        <taxon>Dikarya</taxon>
        <taxon>Basidiomycota</taxon>
        <taxon>Ustilaginomycotina</taxon>
        <taxon>Ustilaginomycetes</taxon>
        <taxon>Ustilaginales</taxon>
        <taxon>Ustilaginaceae</taxon>
        <taxon>Moesziomyces</taxon>
    </lineage>
</organism>
<keyword evidence="3" id="KW-1185">Reference proteome</keyword>
<evidence type="ECO:0008006" key="4">
    <source>
        <dbReference type="Google" id="ProtNLM"/>
    </source>
</evidence>
<dbReference type="Proteomes" id="UP000053758">
    <property type="component" value="Unassembled WGS sequence"/>
</dbReference>
<accession>A0A081CLL1</accession>
<dbReference type="AlphaFoldDB" id="A0A081CLL1"/>
<sequence>MIKLLSYAEPPTAYSTSYITIPTSILPTMVKNFYDSDTEVDELTDVDVKSPKKAKKQTKKEAKMEVKLQLGDASPTKRKRTTGTARNAWTTEEELALIDCMNAVLVSTMSSNIKNYPELAARGTTGCLSHWYAWRRKQEIALIGTTTIDKNGKKLPEFASPKKDE</sequence>
<dbReference type="RefSeq" id="XP_014654205.1">
    <property type="nucleotide sequence ID" value="XM_014798719.1"/>
</dbReference>
<gene>
    <name evidence="2" type="ORF">PAN0_019d5785</name>
</gene>
<evidence type="ECO:0000313" key="3">
    <source>
        <dbReference type="Proteomes" id="UP000053758"/>
    </source>
</evidence>
<feature type="region of interest" description="Disordered" evidence="1">
    <location>
        <begin position="51"/>
        <end position="84"/>
    </location>
</feature>
<evidence type="ECO:0000313" key="2">
    <source>
        <dbReference type="EMBL" id="GAK67557.1"/>
    </source>
</evidence>
<reference evidence="2" key="1">
    <citation type="submission" date="2014-07" db="EMBL/GenBank/DDBJ databases">
        <title>Draft genome sequence of the yeast Pseudozyma antarctica JCM 10317 known as a producer of lipase B which used in a wide range of industrial applications.</title>
        <authorList>
            <person name="Morita T."/>
            <person name="Saika A."/>
            <person name="Koike H."/>
        </authorList>
    </citation>
    <scope>NUCLEOTIDE SEQUENCE</scope>
    <source>
        <strain evidence="2">JCM 10317</strain>
    </source>
</reference>
<dbReference type="GeneID" id="26306648"/>
<dbReference type="HOGENOM" id="CLU_1797287_0_0_1"/>
<dbReference type="EMBL" id="DF830086">
    <property type="protein sequence ID" value="GAK67557.1"/>
    <property type="molecule type" value="Genomic_DNA"/>
</dbReference>
<protein>
    <recommendedName>
        <fullName evidence="4">Myb-like domain-containing protein</fullName>
    </recommendedName>
</protein>
<name>A0A081CLL1_PSEA2</name>
<proteinExistence type="predicted"/>